<organism evidence="2 3">
    <name type="scientific">Paenibacillus cellulosilyticus</name>
    <dbReference type="NCBI Taxonomy" id="375489"/>
    <lineage>
        <taxon>Bacteria</taxon>
        <taxon>Bacillati</taxon>
        <taxon>Bacillota</taxon>
        <taxon>Bacilli</taxon>
        <taxon>Bacillales</taxon>
        <taxon>Paenibacillaceae</taxon>
        <taxon>Paenibacillus</taxon>
    </lineage>
</organism>
<sequence length="102" mass="11802">MIVELGHSDSIIERWGSPGPQDQMPGFVDVSVLLNRKYSADEEEVVIITRWDSEEAWKGWEKSDVHIQMHRQGRTQQRPSFIKDIKVKLYHQKAARNGSISL</sequence>
<evidence type="ECO:0000259" key="1">
    <source>
        <dbReference type="PROSITE" id="PS51725"/>
    </source>
</evidence>
<dbReference type="EMBL" id="QGTQ01000004">
    <property type="protein sequence ID" value="PWW05738.1"/>
    <property type="molecule type" value="Genomic_DNA"/>
</dbReference>
<dbReference type="PROSITE" id="PS51725">
    <property type="entry name" value="ABM"/>
    <property type="match status" value="1"/>
</dbReference>
<gene>
    <name evidence="2" type="ORF">DFQ01_104300</name>
</gene>
<feature type="domain" description="ABM" evidence="1">
    <location>
        <begin position="1"/>
        <end position="85"/>
    </location>
</feature>
<dbReference type="SUPFAM" id="SSF54909">
    <property type="entry name" value="Dimeric alpha+beta barrel"/>
    <property type="match status" value="1"/>
</dbReference>
<proteinExistence type="predicted"/>
<dbReference type="InterPro" id="IPR011008">
    <property type="entry name" value="Dimeric_a/b-barrel"/>
</dbReference>
<name>A0A2V2Z0K0_9BACL</name>
<dbReference type="InterPro" id="IPR007138">
    <property type="entry name" value="ABM_dom"/>
</dbReference>
<keyword evidence="3" id="KW-1185">Reference proteome</keyword>
<dbReference type="Pfam" id="PF03992">
    <property type="entry name" value="ABM"/>
    <property type="match status" value="1"/>
</dbReference>
<comment type="caution">
    <text evidence="2">The sequence shown here is derived from an EMBL/GenBank/DDBJ whole genome shotgun (WGS) entry which is preliminary data.</text>
</comment>
<dbReference type="InterPro" id="IPR050404">
    <property type="entry name" value="Heme-degrading_MO"/>
</dbReference>
<reference evidence="2 3" key="1">
    <citation type="submission" date="2018-05" db="EMBL/GenBank/DDBJ databases">
        <title>Genomic Encyclopedia of Type Strains, Phase III (KMG-III): the genomes of soil and plant-associated and newly described type strains.</title>
        <authorList>
            <person name="Whitman W."/>
        </authorList>
    </citation>
    <scope>NUCLEOTIDE SEQUENCE [LARGE SCALE GENOMIC DNA]</scope>
    <source>
        <strain evidence="2 3">CECT 5696</strain>
    </source>
</reference>
<evidence type="ECO:0000313" key="2">
    <source>
        <dbReference type="EMBL" id="PWW05738.1"/>
    </source>
</evidence>
<evidence type="ECO:0000313" key="3">
    <source>
        <dbReference type="Proteomes" id="UP000246635"/>
    </source>
</evidence>
<dbReference type="Proteomes" id="UP000246635">
    <property type="component" value="Unassembled WGS sequence"/>
</dbReference>
<protein>
    <submittedName>
        <fullName evidence="2">Heme oxygenase (Staphylobilin-producing)</fullName>
    </submittedName>
</protein>
<dbReference type="AlphaFoldDB" id="A0A2V2Z0K0"/>
<dbReference type="PANTHER" id="PTHR34474">
    <property type="entry name" value="SIGNAL TRANSDUCTION PROTEIN TRAP"/>
    <property type="match status" value="1"/>
</dbReference>
<dbReference type="PANTHER" id="PTHR34474:SF1">
    <property type="entry name" value="HEME-DEGRADING MONOOXYGENASE HMOA"/>
    <property type="match status" value="1"/>
</dbReference>
<accession>A0A2V2Z0K0</accession>
<dbReference type="Gene3D" id="3.30.70.100">
    <property type="match status" value="1"/>
</dbReference>